<dbReference type="EMBL" id="BALE01000004">
    <property type="protein sequence ID" value="GAN52987.1"/>
    <property type="molecule type" value="Genomic_DNA"/>
</dbReference>
<proteinExistence type="predicted"/>
<evidence type="ECO:0000313" key="2">
    <source>
        <dbReference type="Proteomes" id="UP000032679"/>
    </source>
</evidence>
<dbReference type="AlphaFoldDB" id="A0A0D6MH85"/>
<name>A0A0D6MH85_9PROT</name>
<organism evidence="1 2">
    <name type="scientific">Tanticharoenia sakaeratensis NBRC 103193</name>
    <dbReference type="NCBI Taxonomy" id="1231623"/>
    <lineage>
        <taxon>Bacteria</taxon>
        <taxon>Pseudomonadati</taxon>
        <taxon>Pseudomonadota</taxon>
        <taxon>Alphaproteobacteria</taxon>
        <taxon>Acetobacterales</taxon>
        <taxon>Acetobacteraceae</taxon>
        <taxon>Tanticharoenia</taxon>
    </lineage>
</organism>
<accession>A0A0D6MH85</accession>
<gene>
    <name evidence="1" type="ORF">Tasa_004_052</name>
</gene>
<dbReference type="Proteomes" id="UP000032679">
    <property type="component" value="Unassembled WGS sequence"/>
</dbReference>
<dbReference type="RefSeq" id="WP_241767583.1">
    <property type="nucleotide sequence ID" value="NZ_BALE01000004.1"/>
</dbReference>
<sequence length="127" mass="14019">MKPAGEGNNMHLKNRLLVTALILGTTALPTMARADGGDGPKKPDMHELARISSLPKAHKDFSAFRYRPRGDKVIEQADANRLMFRTPDGQPDGYAERRGDAIVYFDRHGQVMQVQSAPVDMSETAAR</sequence>
<reference evidence="1 2" key="1">
    <citation type="submission" date="2012-10" db="EMBL/GenBank/DDBJ databases">
        <title>Genome sequencing of Tanticharoenia sakaeratensis NBRC 103193.</title>
        <authorList>
            <person name="Azuma Y."/>
            <person name="Hadano H."/>
            <person name="Hirakawa H."/>
            <person name="Matsushita K."/>
        </authorList>
    </citation>
    <scope>NUCLEOTIDE SEQUENCE [LARGE SCALE GENOMIC DNA]</scope>
    <source>
        <strain evidence="1 2">NBRC 103193</strain>
    </source>
</reference>
<dbReference type="STRING" id="1231623.Tasa_004_052"/>
<protein>
    <submittedName>
        <fullName evidence="1">Uncharacterized protein</fullName>
    </submittedName>
</protein>
<evidence type="ECO:0000313" key="1">
    <source>
        <dbReference type="EMBL" id="GAN52987.1"/>
    </source>
</evidence>
<keyword evidence="2" id="KW-1185">Reference proteome</keyword>
<comment type="caution">
    <text evidence="1">The sequence shown here is derived from an EMBL/GenBank/DDBJ whole genome shotgun (WGS) entry which is preliminary data.</text>
</comment>